<name>A0A6J7HV67_9ZZZZ</name>
<keyword evidence="2" id="KW-0285">Flavoprotein</keyword>
<dbReference type="InterPro" id="IPR050315">
    <property type="entry name" value="FAD-oxidoreductase_2"/>
</dbReference>
<dbReference type="GO" id="GO:0008202">
    <property type="term" value="P:steroid metabolic process"/>
    <property type="evidence" value="ECO:0007669"/>
    <property type="project" value="UniProtKB-ARBA"/>
</dbReference>
<evidence type="ECO:0000256" key="3">
    <source>
        <dbReference type="ARBA" id="ARBA00022827"/>
    </source>
</evidence>
<dbReference type="PANTHER" id="PTHR43400">
    <property type="entry name" value="FUMARATE REDUCTASE"/>
    <property type="match status" value="1"/>
</dbReference>
<proteinExistence type="predicted"/>
<dbReference type="SUPFAM" id="SSF56425">
    <property type="entry name" value="Succinate dehydrogenase/fumarate reductase flavoprotein, catalytic domain"/>
    <property type="match status" value="1"/>
</dbReference>
<dbReference type="Gene3D" id="3.90.700.10">
    <property type="entry name" value="Succinate dehydrogenase/fumarate reductase flavoprotein, catalytic domain"/>
    <property type="match status" value="1"/>
</dbReference>
<keyword evidence="3" id="KW-0274">FAD</keyword>
<dbReference type="SUPFAM" id="SSF51905">
    <property type="entry name" value="FAD/NAD(P)-binding domain"/>
    <property type="match status" value="1"/>
</dbReference>
<reference evidence="6" key="1">
    <citation type="submission" date="2020-05" db="EMBL/GenBank/DDBJ databases">
        <authorList>
            <person name="Chiriac C."/>
            <person name="Salcher M."/>
            <person name="Ghai R."/>
            <person name="Kavagutti S V."/>
        </authorList>
    </citation>
    <scope>NUCLEOTIDE SEQUENCE</scope>
</reference>
<dbReference type="PANTHER" id="PTHR43400:SF10">
    <property type="entry name" value="3-OXOSTEROID 1-DEHYDROGENASE"/>
    <property type="match status" value="1"/>
</dbReference>
<dbReference type="GO" id="GO:0016491">
    <property type="term" value="F:oxidoreductase activity"/>
    <property type="evidence" value="ECO:0007669"/>
    <property type="project" value="UniProtKB-KW"/>
</dbReference>
<protein>
    <submittedName>
        <fullName evidence="6">Unannotated protein</fullName>
    </submittedName>
</protein>
<dbReference type="EMBL" id="CAFBMX010000002">
    <property type="protein sequence ID" value="CAB4920420.1"/>
    <property type="molecule type" value="Genomic_DNA"/>
</dbReference>
<dbReference type="InterPro" id="IPR003953">
    <property type="entry name" value="FAD-dep_OxRdtase_2_FAD-bd"/>
</dbReference>
<evidence type="ECO:0000256" key="4">
    <source>
        <dbReference type="ARBA" id="ARBA00023002"/>
    </source>
</evidence>
<keyword evidence="4" id="KW-0560">Oxidoreductase</keyword>
<gene>
    <name evidence="6" type="ORF">UFOPK3674_00515</name>
</gene>
<dbReference type="Pfam" id="PF00890">
    <property type="entry name" value="FAD_binding_2"/>
    <property type="match status" value="1"/>
</dbReference>
<evidence type="ECO:0000259" key="5">
    <source>
        <dbReference type="Pfam" id="PF00890"/>
    </source>
</evidence>
<comment type="cofactor">
    <cofactor evidence="1">
        <name>FAD</name>
        <dbReference type="ChEBI" id="CHEBI:57692"/>
    </cofactor>
</comment>
<dbReference type="Gene3D" id="3.50.50.60">
    <property type="entry name" value="FAD/NAD(P)-binding domain"/>
    <property type="match status" value="2"/>
</dbReference>
<organism evidence="6">
    <name type="scientific">freshwater metagenome</name>
    <dbReference type="NCBI Taxonomy" id="449393"/>
    <lineage>
        <taxon>unclassified sequences</taxon>
        <taxon>metagenomes</taxon>
        <taxon>ecological metagenomes</taxon>
    </lineage>
</organism>
<accession>A0A6J7HV67</accession>
<evidence type="ECO:0000256" key="2">
    <source>
        <dbReference type="ARBA" id="ARBA00022630"/>
    </source>
</evidence>
<evidence type="ECO:0000313" key="6">
    <source>
        <dbReference type="EMBL" id="CAB4920420.1"/>
    </source>
</evidence>
<dbReference type="AlphaFoldDB" id="A0A6J7HV67"/>
<dbReference type="InterPro" id="IPR027477">
    <property type="entry name" value="Succ_DH/fumarate_Rdtase_cat_sf"/>
</dbReference>
<evidence type="ECO:0000256" key="1">
    <source>
        <dbReference type="ARBA" id="ARBA00001974"/>
    </source>
</evidence>
<feature type="domain" description="FAD-dependent oxidoreductase 2 FAD-binding" evidence="5">
    <location>
        <begin position="9"/>
        <end position="484"/>
    </location>
</feature>
<sequence length="506" mass="55194">MPKKPSPVDVVVVGFGAAGIAAAITAHDEGARVVVLEKMEERWAGGNTRAAGQVWYTPSSPELAKAYLRDLEQEMPVPDDVADAWAQEVCRNSAWIEARAEESIGHVEPVEGDDFTANDYVIDSFAEAVKRQTGWEVPNRDEFPEFNNEGGTDYIYFGGKQGNSRLWLRLRGALMSRGIEVRYSTAAQELVTDKKGRVSGVRVSTPQGEQVIEARRGVVLACGGFENNPEMIRKYLGIPYATPWGSPANTGDGIRMGQALGADLQNMYQYMPFFGIRIPGEEVGEFIMPAGPAHIHVRKDGRRYLDETTPYSHGKSKIGGKYEYYPTPYATWTVFDETVRTGPPLTMPREAYPAGWLKLVKGYTWSEGSVEEIAKGWIAKADTIRELAEKLGVDPDGLEAEVARYNAAAEQGEDPYFGRPGVAMAPIKEPPYYGYEWGNLIINTMGGLRKNGKAQVLRVSGDAIPGLYAAGEIASTYTWALSGGQSIGDAISFGRIAGRNAANGKG</sequence>
<dbReference type="InterPro" id="IPR036188">
    <property type="entry name" value="FAD/NAD-bd_sf"/>
</dbReference>